<dbReference type="InterPro" id="IPR058646">
    <property type="entry name" value="CzcB_N"/>
</dbReference>
<evidence type="ECO:0000259" key="4">
    <source>
        <dbReference type="Pfam" id="PF25975"/>
    </source>
</evidence>
<dbReference type="AlphaFoldDB" id="C7RBQ2"/>
<dbReference type="InterPro" id="IPR058649">
    <property type="entry name" value="CzcB_C"/>
</dbReference>
<evidence type="ECO:0000256" key="1">
    <source>
        <dbReference type="ARBA" id="ARBA00022448"/>
    </source>
</evidence>
<dbReference type="GO" id="GO:0015679">
    <property type="term" value="P:plasma membrane copper ion transport"/>
    <property type="evidence" value="ECO:0007669"/>
    <property type="project" value="TreeGrafter"/>
</dbReference>
<dbReference type="KEGG" id="kko:Kkor_1277"/>
<protein>
    <submittedName>
        <fullName evidence="5">Biotin/lipoyl attachment domain-containing protein</fullName>
    </submittedName>
</protein>
<feature type="signal peptide" evidence="2">
    <location>
        <begin position="1"/>
        <end position="26"/>
    </location>
</feature>
<keyword evidence="2" id="KW-0732">Signal</keyword>
<feature type="chain" id="PRO_5002983617" evidence="2">
    <location>
        <begin position="27"/>
        <end position="412"/>
    </location>
</feature>
<evidence type="ECO:0000259" key="3">
    <source>
        <dbReference type="Pfam" id="PF25971"/>
    </source>
</evidence>
<keyword evidence="6" id="KW-1185">Reference proteome</keyword>
<evidence type="ECO:0000256" key="2">
    <source>
        <dbReference type="SAM" id="SignalP"/>
    </source>
</evidence>
<dbReference type="GO" id="GO:0060003">
    <property type="term" value="P:copper ion export"/>
    <property type="evidence" value="ECO:0007669"/>
    <property type="project" value="TreeGrafter"/>
</dbReference>
<dbReference type="GO" id="GO:0030288">
    <property type="term" value="C:outer membrane-bounded periplasmic space"/>
    <property type="evidence" value="ECO:0007669"/>
    <property type="project" value="TreeGrafter"/>
</dbReference>
<dbReference type="InterPro" id="IPR051909">
    <property type="entry name" value="MFP_Cation_Efflux"/>
</dbReference>
<dbReference type="Pfam" id="PF25971">
    <property type="entry name" value="CzcB_N"/>
    <property type="match status" value="1"/>
</dbReference>
<dbReference type="Pfam" id="PF25975">
    <property type="entry name" value="CzcB_C"/>
    <property type="match status" value="1"/>
</dbReference>
<dbReference type="GO" id="GO:0046914">
    <property type="term" value="F:transition metal ion binding"/>
    <property type="evidence" value="ECO:0007669"/>
    <property type="project" value="TreeGrafter"/>
</dbReference>
<sequence length="412" mass="45497">MHKFTIKAILISLLMLVSVGFTSEVAAFSGSSEVEEEVVEKGPHNGRMLRQDGFAIELSIFETGVPPEFRVWVTKDGDSVAPEQVDLNVKLTRLGGVVDDINFQPENDYLRGDMVIYEPHSFLVTVTANHQGTSYSWEYDNFEGRTEIADKVAQAMGIETGIAGPATLHQTIEVYGELKWPPGAQRQIKARFAGEIRKVYVDLGSSVKKGEVLMTIESNESLKPYSIRSPITGVVTDLFSNEGEQANAQVLLEVTTTDKLVAELAIYPTDRAKVKLNAPVELMISGFDTPVRSTIDSSLPQTRSDQAKLYRVKVDNTELGLSEGQFVTAKIEVNTLEVPLAVKRTGLQAFRDFTVVYAKVGEQYEVRMLELGEQDSEWVEVLGGLEPGTEYVTENSFIIKADIEKSGASHDH</sequence>
<gene>
    <name evidence="5" type="ordered locus">Kkor_1277</name>
</gene>
<dbReference type="Proteomes" id="UP000001231">
    <property type="component" value="Chromosome"/>
</dbReference>
<organism evidence="5 6">
    <name type="scientific">Kangiella koreensis (strain DSM 16069 / JCM 12317 / KCTC 12182 / SW-125)</name>
    <dbReference type="NCBI Taxonomy" id="523791"/>
    <lineage>
        <taxon>Bacteria</taxon>
        <taxon>Pseudomonadati</taxon>
        <taxon>Pseudomonadota</taxon>
        <taxon>Gammaproteobacteria</taxon>
        <taxon>Kangiellales</taxon>
        <taxon>Kangiellaceae</taxon>
        <taxon>Kangiella</taxon>
    </lineage>
</organism>
<dbReference type="OrthoDB" id="9768185at2"/>
<dbReference type="eggNOG" id="COG0845">
    <property type="taxonomic scope" value="Bacteria"/>
</dbReference>
<dbReference type="CDD" id="cd06850">
    <property type="entry name" value="biotinyl_domain"/>
    <property type="match status" value="1"/>
</dbReference>
<dbReference type="HOGENOM" id="CLU_018816_13_0_6"/>
<feature type="domain" description="CzcB N-terminal" evidence="3">
    <location>
        <begin position="46"/>
        <end position="137"/>
    </location>
</feature>
<dbReference type="Gene3D" id="2.40.50.100">
    <property type="match status" value="1"/>
</dbReference>
<proteinExistence type="predicted"/>
<name>C7RBQ2_KANKD</name>
<dbReference type="EMBL" id="CP001707">
    <property type="protein sequence ID" value="ACV26694.1"/>
    <property type="molecule type" value="Genomic_DNA"/>
</dbReference>
<feature type="domain" description="CzcB-like C-terminal circularly permuted SH3-like" evidence="4">
    <location>
        <begin position="340"/>
        <end position="400"/>
    </location>
</feature>
<accession>C7RBQ2</accession>
<dbReference type="SUPFAM" id="SSF51230">
    <property type="entry name" value="Single hybrid motif"/>
    <property type="match status" value="1"/>
</dbReference>
<dbReference type="RefSeq" id="WP_012801208.1">
    <property type="nucleotide sequence ID" value="NC_013166.1"/>
</dbReference>
<dbReference type="PANTHER" id="PTHR30097">
    <property type="entry name" value="CATION EFFLUX SYSTEM PROTEIN CUSB"/>
    <property type="match status" value="1"/>
</dbReference>
<keyword evidence="1" id="KW-0813">Transport</keyword>
<dbReference type="STRING" id="523791.Kkor_1277"/>
<reference evidence="5 6" key="1">
    <citation type="journal article" date="2009" name="Stand. Genomic Sci.">
        <title>Complete genome sequence of Kangiella koreensis type strain (SW-125).</title>
        <authorList>
            <person name="Han C."/>
            <person name="Sikorski J."/>
            <person name="Lapidus A."/>
            <person name="Nolan M."/>
            <person name="Glavina Del Rio T."/>
            <person name="Tice H."/>
            <person name="Cheng J.F."/>
            <person name="Lucas S."/>
            <person name="Chen F."/>
            <person name="Copeland A."/>
            <person name="Ivanova N."/>
            <person name="Mavromatis K."/>
            <person name="Ovchinnikova G."/>
            <person name="Pati A."/>
            <person name="Bruce D."/>
            <person name="Goodwin L."/>
            <person name="Pitluck S."/>
            <person name="Chen A."/>
            <person name="Palaniappan K."/>
            <person name="Land M."/>
            <person name="Hauser L."/>
            <person name="Chang Y.J."/>
            <person name="Jeffries C.D."/>
            <person name="Chain P."/>
            <person name="Saunders E."/>
            <person name="Brettin T."/>
            <person name="Goker M."/>
            <person name="Tindall B.J."/>
            <person name="Bristow J."/>
            <person name="Eisen J.A."/>
            <person name="Markowitz V."/>
            <person name="Hugenholtz P."/>
            <person name="Kyrpides N.C."/>
            <person name="Klenk H.P."/>
            <person name="Detter J.C."/>
        </authorList>
    </citation>
    <scope>NUCLEOTIDE SEQUENCE [LARGE SCALE GENOMIC DNA]</scope>
    <source>
        <strain evidence="6">DSM 16069 / KCTC 12182 / SW-125</strain>
    </source>
</reference>
<dbReference type="InParanoid" id="C7RBQ2"/>
<dbReference type="InterPro" id="IPR011053">
    <property type="entry name" value="Single_hybrid_motif"/>
</dbReference>
<dbReference type="Gene3D" id="2.40.420.20">
    <property type="match status" value="1"/>
</dbReference>
<evidence type="ECO:0000313" key="6">
    <source>
        <dbReference type="Proteomes" id="UP000001231"/>
    </source>
</evidence>
<evidence type="ECO:0000313" key="5">
    <source>
        <dbReference type="EMBL" id="ACV26694.1"/>
    </source>
</evidence>
<dbReference type="PANTHER" id="PTHR30097:SF4">
    <property type="entry name" value="SLR6042 PROTEIN"/>
    <property type="match status" value="1"/>
</dbReference>